<dbReference type="InterPro" id="IPR050767">
    <property type="entry name" value="Sel1_AlgK"/>
</dbReference>
<dbReference type="InterPro" id="IPR019734">
    <property type="entry name" value="TPR_rpt"/>
</dbReference>
<dbReference type="Pfam" id="PF13176">
    <property type="entry name" value="TPR_7"/>
    <property type="match status" value="1"/>
</dbReference>
<dbReference type="InterPro" id="IPR011990">
    <property type="entry name" value="TPR-like_helical_dom_sf"/>
</dbReference>
<dbReference type="EMBL" id="JAGINW010000001">
    <property type="protein sequence ID" value="MBP2330094.1"/>
    <property type="molecule type" value="Genomic_DNA"/>
</dbReference>
<dbReference type="PANTHER" id="PTHR11102">
    <property type="entry name" value="SEL-1-LIKE PROTEIN"/>
    <property type="match status" value="1"/>
</dbReference>
<evidence type="ECO:0000256" key="1">
    <source>
        <dbReference type="SAM" id="MobiDB-lite"/>
    </source>
</evidence>
<dbReference type="SMART" id="SM00671">
    <property type="entry name" value="SEL1"/>
    <property type="match status" value="7"/>
</dbReference>
<protein>
    <submittedName>
        <fullName evidence="2">TPR repeat protein</fullName>
    </submittedName>
</protein>
<dbReference type="PANTHER" id="PTHR11102:SF160">
    <property type="entry name" value="ERAD-ASSOCIATED E3 UBIQUITIN-PROTEIN LIGASE COMPONENT HRD3"/>
    <property type="match status" value="1"/>
</dbReference>
<evidence type="ECO:0000313" key="2">
    <source>
        <dbReference type="EMBL" id="MBP2330094.1"/>
    </source>
</evidence>
<gene>
    <name evidence="2" type="ORF">JOF56_010479</name>
</gene>
<proteinExistence type="predicted"/>
<feature type="region of interest" description="Disordered" evidence="1">
    <location>
        <begin position="1"/>
        <end position="22"/>
    </location>
</feature>
<comment type="caution">
    <text evidence="2">The sequence shown here is derived from an EMBL/GenBank/DDBJ whole genome shotgun (WGS) entry which is preliminary data.</text>
</comment>
<keyword evidence="3" id="KW-1185">Reference proteome</keyword>
<feature type="compositionally biased region" description="Basic and acidic residues" evidence="1">
    <location>
        <begin position="841"/>
        <end position="856"/>
    </location>
</feature>
<sequence length="890" mass="97642">MGSDGGTLRPRPLPRPELPPGPLRDLKDAVYELYLAASPLSLDVIHARIHALADASDVRPEADPTSTPKRDVIRDVISGGTLPPNVRHVVAVVAALLHHEAGPAVVQGHPEIERVRKLWRHAAAQRPLGRLISEVSPGDLEVHVAGLGQGHDTLPELPPYVVRPHDRLVRHAVEQAMAGRSAIAILVSDSTSGKTRACYEALHWTPDSRTKSLAGSGWHVWPAISPADVQAVIRDLPHVGPRTVVWLNEIQRYLHEPESQLARQVADGLRELLAARARGPVLVLGTLWPDLWSQLTRRPQSREEDTFASIRLLLDGRCIPLPDTFTDEEREAARNTGDPRLIEAADRAEDGAVTQYLAGVPDLLQRYELARPAVKAVIHAAMDARRLGHSEWLTASLLRDIALSYLDRRELRKVERTPDWFAEAISELTRLGDADTSVLTADARSRYRLEGYLDQHGGRNRMSVVPSEGFWDGCIEHCDQPDDLASLAKSAQWRHRLKIAAALYSKASRVGHPYAPVMLAEMRSESGHSVVDEKLYRDAADAGHPYALLFLAEMKERAGDHDGAERIALNAARNGRPAALARLVELRERAGDREDAERLAHEAADARQPTLLGNLVMMRERAGDHEDAERLAQQSLRSGPPTALTNLARMRERAGDRQAAERLAGQAARAGHPDALAMLAEMRAEAGDRQDAQRLTESAARAGHPDTLATLGMMREQAGDDQGAEELYRKAIEAGHLDAFTNLAIIRERSGDRQAAEDLALRAAQAGHPDTLARLGMMREQAGDDQGAEELYRKAINAGHLDALNNLAIIRERAGDREDAERLAQQSLRNGSPTALARLARTRERAGDHRGAERLAEQAAQAGHPDTLATLAMMREQTGDHASGWCRITL</sequence>
<dbReference type="InterPro" id="IPR006597">
    <property type="entry name" value="Sel1-like"/>
</dbReference>
<evidence type="ECO:0000313" key="3">
    <source>
        <dbReference type="Proteomes" id="UP001519332"/>
    </source>
</evidence>
<organism evidence="2 3">
    <name type="scientific">Kibdelosporangium banguiense</name>
    <dbReference type="NCBI Taxonomy" id="1365924"/>
    <lineage>
        <taxon>Bacteria</taxon>
        <taxon>Bacillati</taxon>
        <taxon>Actinomycetota</taxon>
        <taxon>Actinomycetes</taxon>
        <taxon>Pseudonocardiales</taxon>
        <taxon>Pseudonocardiaceae</taxon>
        <taxon>Kibdelosporangium</taxon>
    </lineage>
</organism>
<dbReference type="RefSeq" id="WP_209646758.1">
    <property type="nucleotide sequence ID" value="NZ_JAGINW010000001.1"/>
</dbReference>
<reference evidence="2 3" key="1">
    <citation type="submission" date="2021-03" db="EMBL/GenBank/DDBJ databases">
        <title>Sequencing the genomes of 1000 actinobacteria strains.</title>
        <authorList>
            <person name="Klenk H.-P."/>
        </authorList>
    </citation>
    <scope>NUCLEOTIDE SEQUENCE [LARGE SCALE GENOMIC DNA]</scope>
    <source>
        <strain evidence="2 3">DSM 46670</strain>
    </source>
</reference>
<dbReference type="Gene3D" id="1.25.40.10">
    <property type="entry name" value="Tetratricopeptide repeat domain"/>
    <property type="match status" value="2"/>
</dbReference>
<dbReference type="SUPFAM" id="SSF81901">
    <property type="entry name" value="HCP-like"/>
    <property type="match status" value="3"/>
</dbReference>
<name>A0ABS4U0B1_9PSEU</name>
<feature type="compositionally biased region" description="Pro residues" evidence="1">
    <location>
        <begin position="11"/>
        <end position="22"/>
    </location>
</feature>
<feature type="region of interest" description="Disordered" evidence="1">
    <location>
        <begin position="841"/>
        <end position="862"/>
    </location>
</feature>
<accession>A0ABS4U0B1</accession>
<dbReference type="Proteomes" id="UP001519332">
    <property type="component" value="Unassembled WGS sequence"/>
</dbReference>